<dbReference type="InterPro" id="IPR050236">
    <property type="entry name" value="Ser_Thr_kinase_AGC"/>
</dbReference>
<keyword evidence="5" id="KW-0418">Kinase</keyword>
<dbReference type="InterPro" id="IPR011009">
    <property type="entry name" value="Kinase-like_dom_sf"/>
</dbReference>
<dbReference type="SMART" id="SM00220">
    <property type="entry name" value="S_TKc"/>
    <property type="match status" value="1"/>
</dbReference>
<feature type="compositionally biased region" description="Basic and acidic residues" evidence="9">
    <location>
        <begin position="774"/>
        <end position="797"/>
    </location>
</feature>
<evidence type="ECO:0000256" key="6">
    <source>
        <dbReference type="ARBA" id="ARBA00022840"/>
    </source>
</evidence>
<dbReference type="Proteomes" id="UP000007963">
    <property type="component" value="Unassembled WGS sequence"/>
</dbReference>
<dbReference type="OrthoDB" id="3638488at2759"/>
<evidence type="ECO:0000256" key="9">
    <source>
        <dbReference type="SAM" id="MobiDB-lite"/>
    </source>
</evidence>
<feature type="domain" description="AGC-kinase C-terminal" evidence="11">
    <location>
        <begin position="690"/>
        <end position="824"/>
    </location>
</feature>
<dbReference type="GeneID" id="4322278"/>
<gene>
    <name evidence="12" type="ORF">ATEG_06600</name>
</gene>
<feature type="compositionally biased region" description="Low complexity" evidence="9">
    <location>
        <begin position="228"/>
        <end position="246"/>
    </location>
</feature>
<dbReference type="Gene3D" id="3.30.200.20">
    <property type="entry name" value="Phosphorylase Kinase, domain 1"/>
    <property type="match status" value="1"/>
</dbReference>
<feature type="compositionally biased region" description="Low complexity" evidence="9">
    <location>
        <begin position="126"/>
        <end position="137"/>
    </location>
</feature>
<dbReference type="AlphaFoldDB" id="Q0CI84"/>
<feature type="compositionally biased region" description="Polar residues" evidence="9">
    <location>
        <begin position="1"/>
        <end position="16"/>
    </location>
</feature>
<accession>Q0CI84</accession>
<evidence type="ECO:0000256" key="1">
    <source>
        <dbReference type="ARBA" id="ARBA00012513"/>
    </source>
</evidence>
<evidence type="ECO:0000256" key="7">
    <source>
        <dbReference type="ARBA" id="ARBA00047899"/>
    </source>
</evidence>
<name>Q0CI84_ASPTN</name>
<evidence type="ECO:0000256" key="4">
    <source>
        <dbReference type="ARBA" id="ARBA00022741"/>
    </source>
</evidence>
<dbReference type="Pfam" id="PF00069">
    <property type="entry name" value="Pkinase"/>
    <property type="match status" value="1"/>
</dbReference>
<feature type="compositionally biased region" description="Basic and acidic residues" evidence="9">
    <location>
        <begin position="515"/>
        <end position="524"/>
    </location>
</feature>
<feature type="region of interest" description="Disordered" evidence="9">
    <location>
        <begin position="196"/>
        <end position="262"/>
    </location>
</feature>
<dbReference type="eggNOG" id="KOG0605">
    <property type="taxonomic scope" value="Eukaryota"/>
</dbReference>
<dbReference type="Gene3D" id="1.10.510.10">
    <property type="entry name" value="Transferase(Phosphotransferase) domain 1"/>
    <property type="match status" value="1"/>
</dbReference>
<organism evidence="12 13">
    <name type="scientific">Aspergillus terreus (strain NIH 2624 / FGSC A1156)</name>
    <dbReference type="NCBI Taxonomy" id="341663"/>
    <lineage>
        <taxon>Eukaryota</taxon>
        <taxon>Fungi</taxon>
        <taxon>Dikarya</taxon>
        <taxon>Ascomycota</taxon>
        <taxon>Pezizomycotina</taxon>
        <taxon>Eurotiomycetes</taxon>
        <taxon>Eurotiomycetidae</taxon>
        <taxon>Eurotiales</taxon>
        <taxon>Aspergillaceae</taxon>
        <taxon>Aspergillus</taxon>
        <taxon>Aspergillus subgen. Circumdati</taxon>
    </lineage>
</organism>
<dbReference type="OMA" id="LRWIHRD"/>
<evidence type="ECO:0000256" key="8">
    <source>
        <dbReference type="ARBA" id="ARBA00048679"/>
    </source>
</evidence>
<dbReference type="VEuPathDB" id="FungiDB:ATEG_06600"/>
<keyword evidence="2" id="KW-0723">Serine/threonine-protein kinase</keyword>
<feature type="compositionally biased region" description="Basic and acidic residues" evidence="9">
    <location>
        <begin position="253"/>
        <end position="262"/>
    </location>
</feature>
<dbReference type="InterPro" id="IPR059233">
    <property type="entry name" value="MobB_NdrA/B/Cbk1"/>
</dbReference>
<keyword evidence="3" id="KW-0808">Transferase</keyword>
<keyword evidence="6" id="KW-0067">ATP-binding</keyword>
<proteinExistence type="predicted"/>
<sequence length="843" mass="94772">MSGSSTSAGSTVQPASRDNIRTRLRERRSRLLSLLGLRNPPSVLKPVPLDSGPIQDPENCHCSIHSSISRTTGLYASLCTTNGNGESDQAGGVSPPDSPHLGHRSSRILPDLTQQLQVHLGRSRPRTVTQPQVQTVQEGEPSDKHLGLGKKRTQSQAGISEVVARKLSVTFGNPTVIRRSHLRSPPSVRAVPFQETANSSLSKQGDSANDSSNPSSMLPTSCVCSPVSALSTPPTSATPSTPLLAANVPTKPPVREHGGQELERISLAQDKKTRDRPPDTVSSIITVENTANAKVFFEKYFDAVYSGVDPRTQRQRELEQYLYALPLGPEERSRIWRNWIVQEHEYLRQCRVLNARSRGSHLQNATMAGFEVIKVLGRGSFGVVRLVRERSQTGSRDNPAKFSRDWSIQGRRRVMTGVKKDVFAMKVIRKSAMIRNCQEAHLRAERDFLVASARSRWIVPLIASFQDDNFLYLIIDYMVGGDFLGLLMRRCILPESAARWYSLIERLGIKINGDTKDQKEDKRTATSSQPTPYEAGPSYSPPSFGVLEWRDQNERRRFAQSIVGTSQYMAPEVIRGQSYDGRCDWWSVGIILYECLYGFTPFASKERHETKLKIHRTSDKLVSAEAIDLITNLLHEREHRLSCEKYRASNDLKPEPRQLFYSSDAHGLNPQGFYVYPDDAADIKAHPFFRDIRWEDLHKSSPPFIPKVRGWEDTRYFDDGEPYDEKDDIHVSSEGGWSESTEESSPDADSQEEQPPQSENEGWATKLRPKPKLTAKDVRDKGARRPRDKLLRDKQVGKTVLEIRKRGAFAGYTYRRPKPVAMAFAPERGRSPFSQGEDFGLYG</sequence>
<feature type="domain" description="Protein kinase" evidence="10">
    <location>
        <begin position="370"/>
        <end position="661"/>
    </location>
</feature>
<dbReference type="GO" id="GO:0004674">
    <property type="term" value="F:protein serine/threonine kinase activity"/>
    <property type="evidence" value="ECO:0007669"/>
    <property type="project" value="UniProtKB-KW"/>
</dbReference>
<evidence type="ECO:0000256" key="3">
    <source>
        <dbReference type="ARBA" id="ARBA00022679"/>
    </source>
</evidence>
<feature type="region of interest" description="Disordered" evidence="9">
    <location>
        <begin position="121"/>
        <end position="157"/>
    </location>
</feature>
<evidence type="ECO:0000256" key="2">
    <source>
        <dbReference type="ARBA" id="ARBA00022527"/>
    </source>
</evidence>
<reference evidence="13" key="1">
    <citation type="submission" date="2005-09" db="EMBL/GenBank/DDBJ databases">
        <title>Annotation of the Aspergillus terreus NIH2624 genome.</title>
        <authorList>
            <person name="Birren B.W."/>
            <person name="Lander E.S."/>
            <person name="Galagan J.E."/>
            <person name="Nusbaum C."/>
            <person name="Devon K."/>
            <person name="Henn M."/>
            <person name="Ma L.-J."/>
            <person name="Jaffe D.B."/>
            <person name="Butler J."/>
            <person name="Alvarez P."/>
            <person name="Gnerre S."/>
            <person name="Grabherr M."/>
            <person name="Kleber M."/>
            <person name="Mauceli E.W."/>
            <person name="Brockman W."/>
            <person name="Rounsley S."/>
            <person name="Young S.K."/>
            <person name="LaButti K."/>
            <person name="Pushparaj V."/>
            <person name="DeCaprio D."/>
            <person name="Crawford M."/>
            <person name="Koehrsen M."/>
            <person name="Engels R."/>
            <person name="Montgomery P."/>
            <person name="Pearson M."/>
            <person name="Howarth C."/>
            <person name="Larson L."/>
            <person name="Luoma S."/>
            <person name="White J."/>
            <person name="Alvarado L."/>
            <person name="Kodira C.D."/>
            <person name="Zeng Q."/>
            <person name="Oleary S."/>
            <person name="Yandava C."/>
            <person name="Denning D.W."/>
            <person name="Nierman W.C."/>
            <person name="Milne T."/>
            <person name="Madden K."/>
        </authorList>
    </citation>
    <scope>NUCLEOTIDE SEQUENCE [LARGE SCALE GENOMIC DNA]</scope>
    <source>
        <strain evidence="13">NIH 2624 / FGSC A1156</strain>
    </source>
</reference>
<dbReference type="EC" id="2.7.11.1" evidence="1"/>
<feature type="region of interest" description="Disordered" evidence="9">
    <location>
        <begin position="515"/>
        <end position="542"/>
    </location>
</feature>
<keyword evidence="4" id="KW-0547">Nucleotide-binding</keyword>
<comment type="catalytic activity">
    <reaction evidence="7">
        <text>L-threonyl-[protein] + ATP = O-phospho-L-threonyl-[protein] + ADP + H(+)</text>
        <dbReference type="Rhea" id="RHEA:46608"/>
        <dbReference type="Rhea" id="RHEA-COMP:11060"/>
        <dbReference type="Rhea" id="RHEA-COMP:11605"/>
        <dbReference type="ChEBI" id="CHEBI:15378"/>
        <dbReference type="ChEBI" id="CHEBI:30013"/>
        <dbReference type="ChEBI" id="CHEBI:30616"/>
        <dbReference type="ChEBI" id="CHEBI:61977"/>
        <dbReference type="ChEBI" id="CHEBI:456216"/>
        <dbReference type="EC" id="2.7.11.1"/>
    </reaction>
</comment>
<dbReference type="PANTHER" id="PTHR24356:SF400">
    <property type="entry name" value="SERINE_THREONINE-PROTEIN KINASE CBK1"/>
    <property type="match status" value="1"/>
</dbReference>
<dbReference type="SMART" id="SM00133">
    <property type="entry name" value="S_TK_X"/>
    <property type="match status" value="1"/>
</dbReference>
<comment type="catalytic activity">
    <reaction evidence="8">
        <text>L-seryl-[protein] + ATP = O-phospho-L-seryl-[protein] + ADP + H(+)</text>
        <dbReference type="Rhea" id="RHEA:17989"/>
        <dbReference type="Rhea" id="RHEA-COMP:9863"/>
        <dbReference type="Rhea" id="RHEA-COMP:11604"/>
        <dbReference type="ChEBI" id="CHEBI:15378"/>
        <dbReference type="ChEBI" id="CHEBI:29999"/>
        <dbReference type="ChEBI" id="CHEBI:30616"/>
        <dbReference type="ChEBI" id="CHEBI:83421"/>
        <dbReference type="ChEBI" id="CHEBI:456216"/>
        <dbReference type="EC" id="2.7.11.1"/>
    </reaction>
</comment>
<dbReference type="PROSITE" id="PS50011">
    <property type="entry name" value="PROTEIN_KINASE_DOM"/>
    <property type="match status" value="1"/>
</dbReference>
<protein>
    <recommendedName>
        <fullName evidence="1">non-specific serine/threonine protein kinase</fullName>
        <ecNumber evidence="1">2.7.11.1</ecNumber>
    </recommendedName>
</protein>
<dbReference type="PROSITE" id="PS51285">
    <property type="entry name" value="AGC_KINASE_CTER"/>
    <property type="match status" value="1"/>
</dbReference>
<evidence type="ECO:0000313" key="13">
    <source>
        <dbReference type="Proteomes" id="UP000007963"/>
    </source>
</evidence>
<evidence type="ECO:0000256" key="5">
    <source>
        <dbReference type="ARBA" id="ARBA00022777"/>
    </source>
</evidence>
<dbReference type="InterPro" id="IPR000719">
    <property type="entry name" value="Prot_kinase_dom"/>
</dbReference>
<evidence type="ECO:0000259" key="10">
    <source>
        <dbReference type="PROSITE" id="PS50011"/>
    </source>
</evidence>
<feature type="region of interest" description="Disordered" evidence="9">
    <location>
        <begin position="1"/>
        <end position="23"/>
    </location>
</feature>
<feature type="region of interest" description="Disordered" evidence="9">
    <location>
        <begin position="722"/>
        <end position="797"/>
    </location>
</feature>
<evidence type="ECO:0000313" key="12">
    <source>
        <dbReference type="EMBL" id="EAU33144.1"/>
    </source>
</evidence>
<evidence type="ECO:0000259" key="11">
    <source>
        <dbReference type="PROSITE" id="PS51285"/>
    </source>
</evidence>
<dbReference type="SUPFAM" id="SSF56112">
    <property type="entry name" value="Protein kinase-like (PK-like)"/>
    <property type="match status" value="1"/>
</dbReference>
<dbReference type="PANTHER" id="PTHR24356">
    <property type="entry name" value="SERINE/THREONINE-PROTEIN KINASE"/>
    <property type="match status" value="1"/>
</dbReference>
<feature type="compositionally biased region" description="Acidic residues" evidence="9">
    <location>
        <begin position="740"/>
        <end position="752"/>
    </location>
</feature>
<dbReference type="HOGENOM" id="CLU_000288_19_1_1"/>
<dbReference type="InterPro" id="IPR000961">
    <property type="entry name" value="AGC-kinase_C"/>
</dbReference>
<dbReference type="STRING" id="341663.Q0CI84"/>
<feature type="compositionally biased region" description="Polar residues" evidence="9">
    <location>
        <begin position="196"/>
        <end position="223"/>
    </location>
</feature>
<dbReference type="EMBL" id="CH476602">
    <property type="protein sequence ID" value="EAU33144.1"/>
    <property type="molecule type" value="Genomic_DNA"/>
</dbReference>
<dbReference type="GO" id="GO:0035556">
    <property type="term" value="P:intracellular signal transduction"/>
    <property type="evidence" value="ECO:0007669"/>
    <property type="project" value="TreeGrafter"/>
</dbReference>
<dbReference type="RefSeq" id="XP_001215778.1">
    <property type="nucleotide sequence ID" value="XM_001215778.1"/>
</dbReference>
<dbReference type="GO" id="GO:0005524">
    <property type="term" value="F:ATP binding"/>
    <property type="evidence" value="ECO:0007669"/>
    <property type="project" value="UniProtKB-KW"/>
</dbReference>
<dbReference type="CDD" id="cd21742">
    <property type="entry name" value="MobB_NDR_LATS-like"/>
    <property type="match status" value="1"/>
</dbReference>